<dbReference type="PANTHER" id="PTHR30157">
    <property type="entry name" value="FERRIC REDUCTASE, NADPH-DEPENDENT"/>
    <property type="match status" value="1"/>
</dbReference>
<dbReference type="Gene3D" id="3.40.50.80">
    <property type="entry name" value="Nucleotide-binding domain of ferredoxin-NADP reductase (FNR) module"/>
    <property type="match status" value="1"/>
</dbReference>
<gene>
    <name evidence="2" type="ORF">F6J85_07110</name>
</gene>
<evidence type="ECO:0000313" key="3">
    <source>
        <dbReference type="Proteomes" id="UP000325516"/>
    </source>
</evidence>
<keyword evidence="3" id="KW-1185">Reference proteome</keyword>
<accession>A0A5J6L2X7</accession>
<dbReference type="KEGG" id="mlz:F6J85_07110"/>
<dbReference type="PANTHER" id="PTHR30157:SF0">
    <property type="entry name" value="NADPH-DEPENDENT FERRIC-CHELATE REDUCTASE"/>
    <property type="match status" value="1"/>
</dbReference>
<dbReference type="Pfam" id="PF04954">
    <property type="entry name" value="SIP"/>
    <property type="match status" value="1"/>
</dbReference>
<organism evidence="2 3">
    <name type="scientific">Microbacterium lushaniae</name>
    <dbReference type="NCBI Taxonomy" id="2614639"/>
    <lineage>
        <taxon>Bacteria</taxon>
        <taxon>Bacillati</taxon>
        <taxon>Actinomycetota</taxon>
        <taxon>Actinomycetes</taxon>
        <taxon>Micrococcales</taxon>
        <taxon>Microbacteriaceae</taxon>
        <taxon>Microbacterium</taxon>
    </lineage>
</organism>
<dbReference type="GO" id="GO:0016491">
    <property type="term" value="F:oxidoreductase activity"/>
    <property type="evidence" value="ECO:0007669"/>
    <property type="project" value="InterPro"/>
</dbReference>
<dbReference type="AlphaFoldDB" id="A0A5J6L2X7"/>
<evidence type="ECO:0000313" key="2">
    <source>
        <dbReference type="EMBL" id="QEW02899.1"/>
    </source>
</evidence>
<evidence type="ECO:0000259" key="1">
    <source>
        <dbReference type="PROSITE" id="PS51384"/>
    </source>
</evidence>
<dbReference type="RefSeq" id="WP_150924416.1">
    <property type="nucleotide sequence ID" value="NZ_CP044232.1"/>
</dbReference>
<reference evidence="3" key="1">
    <citation type="submission" date="2019-09" db="EMBL/GenBank/DDBJ databases">
        <title>Mumia zhuanghuii sp. nov. isolated from the intestinal contents of plateau pika (Ochotona curzoniae) in the Qinghai-Tibet plateau of China.</title>
        <authorList>
            <person name="Tian Z."/>
        </authorList>
    </citation>
    <scope>NUCLEOTIDE SEQUENCE [LARGE SCALE GENOMIC DNA]</scope>
    <source>
        <strain evidence="3">L-031</strain>
    </source>
</reference>
<feature type="domain" description="FAD-binding FR-type" evidence="1">
    <location>
        <begin position="18"/>
        <end position="131"/>
    </location>
</feature>
<dbReference type="Gene3D" id="2.40.30.10">
    <property type="entry name" value="Translation factors"/>
    <property type="match status" value="1"/>
</dbReference>
<proteinExistence type="predicted"/>
<dbReference type="InterPro" id="IPR017927">
    <property type="entry name" value="FAD-bd_FR_type"/>
</dbReference>
<dbReference type="InterPro" id="IPR039261">
    <property type="entry name" value="FNR_nucleotide-bd"/>
</dbReference>
<dbReference type="Proteomes" id="UP000325516">
    <property type="component" value="Chromosome"/>
</dbReference>
<dbReference type="PROSITE" id="PS51384">
    <property type="entry name" value="FAD_FR"/>
    <property type="match status" value="1"/>
</dbReference>
<dbReference type="SUPFAM" id="SSF63380">
    <property type="entry name" value="Riboflavin synthase domain-like"/>
    <property type="match status" value="1"/>
</dbReference>
<name>A0A5J6L2X7_9MICO</name>
<dbReference type="InterPro" id="IPR017938">
    <property type="entry name" value="Riboflavin_synthase-like_b-brl"/>
</dbReference>
<dbReference type="EMBL" id="CP044232">
    <property type="protein sequence ID" value="QEW02899.1"/>
    <property type="molecule type" value="Genomic_DNA"/>
</dbReference>
<protein>
    <submittedName>
        <fullName evidence="2">Siderophore-interacting protein</fullName>
    </submittedName>
</protein>
<sequence>MTNSTQAPFVLTRRGLDLRFRSAVLAQRQWVTDAYVRLRLEGDDLRGFVSLGCDDHMRLFFPDGPVDTVEQMRAAPSREYTPLAWGEGWLDVEFAIHGDDGHRGVAAEWAASAPLGAPVGVGGPRGSMVVEGAPDAWFLAGDETAVPAMRRFAASMPADAVGTVLVEVPDAAHELAIEAPAGVVVSYVHRGNAVGGTALAARLDAMDASDRPTGDVFAFIGAEQAVVRPGRALAVERWGLDPARIVVKGYWKRGDAAFHAPH</sequence>
<dbReference type="Pfam" id="PF08021">
    <property type="entry name" value="FAD_binding_9"/>
    <property type="match status" value="1"/>
</dbReference>
<dbReference type="InterPro" id="IPR039374">
    <property type="entry name" value="SIP_fam"/>
</dbReference>
<dbReference type="InterPro" id="IPR007037">
    <property type="entry name" value="SIP_rossman_dom"/>
</dbReference>
<dbReference type="CDD" id="cd06193">
    <property type="entry name" value="siderophore_interacting"/>
    <property type="match status" value="1"/>
</dbReference>
<dbReference type="InterPro" id="IPR013113">
    <property type="entry name" value="SIP_FAD-bd"/>
</dbReference>